<evidence type="ECO:0000256" key="1">
    <source>
        <dbReference type="SAM" id="SignalP"/>
    </source>
</evidence>
<name>A0ABW9X9G9_9SPHN</name>
<feature type="signal peptide" evidence="1">
    <location>
        <begin position="1"/>
        <end position="27"/>
    </location>
</feature>
<dbReference type="RefSeq" id="WP_161716447.1">
    <property type="nucleotide sequence ID" value="NZ_JAAAPO010000001.1"/>
</dbReference>
<proteinExistence type="predicted"/>
<keyword evidence="1" id="KW-0732">Signal</keyword>
<comment type="caution">
    <text evidence="2">The sequence shown here is derived from an EMBL/GenBank/DDBJ whole genome shotgun (WGS) entry which is preliminary data.</text>
</comment>
<keyword evidence="3" id="KW-1185">Reference proteome</keyword>
<protein>
    <submittedName>
        <fullName evidence="2">Uncharacterized protein</fullName>
    </submittedName>
</protein>
<accession>A0ABW9X9G9</accession>
<evidence type="ECO:0000313" key="2">
    <source>
        <dbReference type="EMBL" id="NBC35158.1"/>
    </source>
</evidence>
<evidence type="ECO:0000313" key="3">
    <source>
        <dbReference type="Proteomes" id="UP000753724"/>
    </source>
</evidence>
<organism evidence="2 3">
    <name type="scientific">Novosphingobium ovatum</name>
    <dbReference type="NCBI Taxonomy" id="1908523"/>
    <lineage>
        <taxon>Bacteria</taxon>
        <taxon>Pseudomonadati</taxon>
        <taxon>Pseudomonadota</taxon>
        <taxon>Alphaproteobacteria</taxon>
        <taxon>Sphingomonadales</taxon>
        <taxon>Sphingomonadaceae</taxon>
        <taxon>Novosphingobium</taxon>
    </lineage>
</organism>
<dbReference type="Proteomes" id="UP000753724">
    <property type="component" value="Unassembled WGS sequence"/>
</dbReference>
<sequence>MSRQLTISACFSIAAMALLALSSRCGAFEEAAMQRESLWHLSVEAPSDLLPARLLPATR</sequence>
<gene>
    <name evidence="2" type="ORF">GTZ99_01135</name>
</gene>
<feature type="chain" id="PRO_5046796017" evidence="1">
    <location>
        <begin position="28"/>
        <end position="59"/>
    </location>
</feature>
<dbReference type="EMBL" id="JAAAPO010000001">
    <property type="protein sequence ID" value="NBC35158.1"/>
    <property type="molecule type" value="Genomic_DNA"/>
</dbReference>
<reference evidence="3" key="1">
    <citation type="submission" date="2020-01" db="EMBL/GenBank/DDBJ databases">
        <title>Sphingomonas sp. strain CSW-10.</title>
        <authorList>
            <person name="Chen W.-M."/>
        </authorList>
    </citation>
    <scope>NUCLEOTIDE SEQUENCE [LARGE SCALE GENOMIC DNA]</scope>
    <source>
        <strain evidence="3">FSY-8</strain>
    </source>
</reference>